<dbReference type="InterPro" id="IPR002201">
    <property type="entry name" value="Glyco_trans_9"/>
</dbReference>
<keyword evidence="2 4" id="KW-0808">Transferase</keyword>
<reference evidence="4" key="1">
    <citation type="submission" date="2019-10" db="EMBL/GenBank/DDBJ databases">
        <title>Metagenomic sequencing of thiosulfate-disproportionating enrichment culture.</title>
        <authorList>
            <person name="Umezawa K."/>
            <person name="Kojima H."/>
            <person name="Fukui M."/>
        </authorList>
    </citation>
    <scope>NUCLEOTIDE SEQUENCE</scope>
    <source>
        <strain evidence="4">45J</strain>
    </source>
</reference>
<dbReference type="AlphaFoldDB" id="A0A5J4KZY1"/>
<dbReference type="GO" id="GO:0008713">
    <property type="term" value="F:ADP-heptose-lipopolysaccharide heptosyltransferase activity"/>
    <property type="evidence" value="ECO:0007669"/>
    <property type="project" value="TreeGrafter"/>
</dbReference>
<gene>
    <name evidence="4" type="ORF">A45J_1301</name>
</gene>
<proteinExistence type="predicted"/>
<evidence type="ECO:0000256" key="2">
    <source>
        <dbReference type="ARBA" id="ARBA00022679"/>
    </source>
</evidence>
<dbReference type="PANTHER" id="PTHR30160">
    <property type="entry name" value="TETRAACYLDISACCHARIDE 4'-KINASE-RELATED"/>
    <property type="match status" value="1"/>
</dbReference>
<sequence>MIYVILTYFFSPFIYLLIFLKRKKSINKILIIQTAKIGDLICSTPVFREIKKKYPATQLTVMVNPITKELLEYNPHVDKIISLKTVDYKGFSGKLRLSNLIRRENYDIAICLNPNVSFSLALFWGLVPIRLSVMPNFTGVTFRMASIFFTHLEQHIAGRLVIETYMDMLKAIGIDSSDITKEVYKSENADSIAQQVLGSINKPLIGIAVSSGNKLKELGTEKIIKLIDMLLDNMDIYVVLIGSTQDRNAADVVLDSAAHKDRIINAAGMLNLKELPALIGRLSLFIGVDTGITYMADALNIPIINIAGPSDMQDQRPTGKNAVIIQKTDLPCVPCSHSFRSPYYCKINTRECIEKVEVREIIDAVKNFLSKS</sequence>
<dbReference type="Gene3D" id="3.40.50.2000">
    <property type="entry name" value="Glycogen Phosphorylase B"/>
    <property type="match status" value="2"/>
</dbReference>
<dbReference type="EMBL" id="BLAB01000001">
    <property type="protein sequence ID" value="GER93555.1"/>
    <property type="molecule type" value="Genomic_DNA"/>
</dbReference>
<accession>A0A5J4KZY1</accession>
<feature type="transmembrane region" description="Helical" evidence="3">
    <location>
        <begin position="6"/>
        <end position="22"/>
    </location>
</feature>
<keyword evidence="1" id="KW-0328">Glycosyltransferase</keyword>
<dbReference type="SUPFAM" id="SSF53756">
    <property type="entry name" value="UDP-Glycosyltransferase/glycogen phosphorylase"/>
    <property type="match status" value="1"/>
</dbReference>
<protein>
    <submittedName>
        <fullName evidence="4">Glycosyltransferase family 9 protein</fullName>
    </submittedName>
</protein>
<dbReference type="GO" id="GO:0005829">
    <property type="term" value="C:cytosol"/>
    <property type="evidence" value="ECO:0007669"/>
    <property type="project" value="TreeGrafter"/>
</dbReference>
<dbReference type="Pfam" id="PF01075">
    <property type="entry name" value="Glyco_transf_9"/>
    <property type="match status" value="1"/>
</dbReference>
<dbReference type="PANTHER" id="PTHR30160:SF7">
    <property type="entry name" value="ADP-HEPTOSE--LPS HEPTOSYLTRANSFERASE 2"/>
    <property type="match status" value="1"/>
</dbReference>
<keyword evidence="3" id="KW-0812">Transmembrane</keyword>
<evidence type="ECO:0000256" key="3">
    <source>
        <dbReference type="SAM" id="Phobius"/>
    </source>
</evidence>
<comment type="caution">
    <text evidence="4">The sequence shown here is derived from an EMBL/GenBank/DDBJ whole genome shotgun (WGS) entry which is preliminary data.</text>
</comment>
<keyword evidence="3" id="KW-0472">Membrane</keyword>
<dbReference type="InterPro" id="IPR051199">
    <property type="entry name" value="LPS_LOS_Heptosyltrfase"/>
</dbReference>
<evidence type="ECO:0000313" key="4">
    <source>
        <dbReference type="EMBL" id="GER93555.1"/>
    </source>
</evidence>
<dbReference type="CDD" id="cd03789">
    <property type="entry name" value="GT9_LPS_heptosyltransferase"/>
    <property type="match status" value="1"/>
</dbReference>
<dbReference type="GO" id="GO:0009244">
    <property type="term" value="P:lipopolysaccharide core region biosynthetic process"/>
    <property type="evidence" value="ECO:0007669"/>
    <property type="project" value="TreeGrafter"/>
</dbReference>
<organism evidence="4">
    <name type="scientific">hot springs metagenome</name>
    <dbReference type="NCBI Taxonomy" id="433727"/>
    <lineage>
        <taxon>unclassified sequences</taxon>
        <taxon>metagenomes</taxon>
        <taxon>ecological metagenomes</taxon>
    </lineage>
</organism>
<keyword evidence="3" id="KW-1133">Transmembrane helix</keyword>
<evidence type="ECO:0000256" key="1">
    <source>
        <dbReference type="ARBA" id="ARBA00022676"/>
    </source>
</evidence>
<name>A0A5J4KZY1_9ZZZZ</name>